<evidence type="ECO:0000313" key="4">
    <source>
        <dbReference type="WBParaSite" id="PSAMB.scaffold4532size14315.g24540.t1"/>
    </source>
</evidence>
<dbReference type="Gene3D" id="3.40.50.1820">
    <property type="entry name" value="alpha/beta hydrolase"/>
    <property type="match status" value="1"/>
</dbReference>
<dbReference type="Proteomes" id="UP000887566">
    <property type="component" value="Unplaced"/>
</dbReference>
<feature type="compositionally biased region" description="Polar residues" evidence="2">
    <location>
        <begin position="324"/>
        <end position="340"/>
    </location>
</feature>
<evidence type="ECO:0000256" key="1">
    <source>
        <dbReference type="ARBA" id="ARBA00005598"/>
    </source>
</evidence>
<keyword evidence="3" id="KW-1185">Reference proteome</keyword>
<dbReference type="InterPro" id="IPR029058">
    <property type="entry name" value="AB_hydrolase_fold"/>
</dbReference>
<feature type="region of interest" description="Disordered" evidence="2">
    <location>
        <begin position="324"/>
        <end position="348"/>
    </location>
</feature>
<accession>A0A914WLJ7</accession>
<dbReference type="InterPro" id="IPR004142">
    <property type="entry name" value="NDRG"/>
</dbReference>
<name>A0A914WLJ7_9BILA</name>
<reference evidence="4" key="1">
    <citation type="submission" date="2022-11" db="UniProtKB">
        <authorList>
            <consortium name="WormBaseParasite"/>
        </authorList>
    </citation>
    <scope>IDENTIFICATION</scope>
</reference>
<protein>
    <submittedName>
        <fullName evidence="4">Protein NDRG3</fullName>
    </submittedName>
</protein>
<dbReference type="AlphaFoldDB" id="A0A914WLJ7"/>
<dbReference type="PANTHER" id="PTHR11034">
    <property type="entry name" value="N-MYC DOWNSTREAM REGULATED"/>
    <property type="match status" value="1"/>
</dbReference>
<comment type="similarity">
    <text evidence="1">Belongs to the NDRG family.</text>
</comment>
<dbReference type="WBParaSite" id="PSAMB.scaffold4532size14315.g24540.t1">
    <property type="protein sequence ID" value="PSAMB.scaffold4532size14315.g24540.t1"/>
    <property type="gene ID" value="PSAMB.scaffold4532size14315.g24540"/>
</dbReference>
<proteinExistence type="inferred from homology"/>
<dbReference type="SUPFAM" id="SSF53474">
    <property type="entry name" value="alpha/beta-Hydrolases"/>
    <property type="match status" value="1"/>
</dbReference>
<dbReference type="Pfam" id="PF03096">
    <property type="entry name" value="Ndr"/>
    <property type="match status" value="1"/>
</dbReference>
<sequence length="348" mass="38348">MADDIELAPYTAADVGVHAADTDLIEEKVPTSFGNVIVGISGDRKKRALITFHDLGLNANSCFQSFFQFSEMSSLSDKFCIYHINAPGQEDDAEPLPENFVFPTMDALAEAVESVVEHFGIKAFIGLGVGAGANVLVRYALNNPKKVDGLILINCVVTAAGWIEWGYQKVNSNYLRNRGVTAFTVDYLMWHHFGKRMESCNQDMVTSYRQYFSRLANPTNLAMFIDSYLYRTAVPITREGTTLECPVLQMVGGNSGFIEESVDLNSKLNPQNSDWIKVSDSSGLLLEDRPDKATEAILLFLQGLGYFPTLNHCKFVQSKRSYTLEPSSDTSPVASLQSSLAAADYDPA</sequence>
<organism evidence="3 4">
    <name type="scientific">Plectus sambesii</name>
    <dbReference type="NCBI Taxonomy" id="2011161"/>
    <lineage>
        <taxon>Eukaryota</taxon>
        <taxon>Metazoa</taxon>
        <taxon>Ecdysozoa</taxon>
        <taxon>Nematoda</taxon>
        <taxon>Chromadorea</taxon>
        <taxon>Plectida</taxon>
        <taxon>Plectina</taxon>
        <taxon>Plectoidea</taxon>
        <taxon>Plectidae</taxon>
        <taxon>Plectus</taxon>
    </lineage>
</organism>
<evidence type="ECO:0000313" key="3">
    <source>
        <dbReference type="Proteomes" id="UP000887566"/>
    </source>
</evidence>
<evidence type="ECO:0000256" key="2">
    <source>
        <dbReference type="SAM" id="MobiDB-lite"/>
    </source>
</evidence>